<protein>
    <submittedName>
        <fullName evidence="2">Helix-turn-helix domain-containing protein</fullName>
    </submittedName>
</protein>
<dbReference type="Pfam" id="PF01381">
    <property type="entry name" value="HTH_3"/>
    <property type="match status" value="1"/>
</dbReference>
<evidence type="ECO:0000313" key="2">
    <source>
        <dbReference type="EMBL" id="MBW7477001.1"/>
    </source>
</evidence>
<reference evidence="2 3" key="1">
    <citation type="submission" date="2021-07" db="EMBL/GenBank/DDBJ databases">
        <title>Paenibacillus radiodurans sp. nov., isolated from the southeastern edge of Tengger Desert.</title>
        <authorList>
            <person name="Zhang G."/>
        </authorList>
    </citation>
    <scope>NUCLEOTIDE SEQUENCE [LARGE SCALE GENOMIC DNA]</scope>
    <source>
        <strain evidence="2 3">DT7-4</strain>
    </source>
</reference>
<accession>A0ABS7DAT6</accession>
<dbReference type="InterPro" id="IPR010982">
    <property type="entry name" value="Lambda_DNA-bd_dom_sf"/>
</dbReference>
<dbReference type="RefSeq" id="WP_219874255.1">
    <property type="nucleotide sequence ID" value="NZ_JAHZIJ010000019.1"/>
</dbReference>
<dbReference type="SUPFAM" id="SSF47413">
    <property type="entry name" value="lambda repressor-like DNA-binding domains"/>
    <property type="match status" value="1"/>
</dbReference>
<evidence type="ECO:0000313" key="3">
    <source>
        <dbReference type="Proteomes" id="UP000812277"/>
    </source>
</evidence>
<dbReference type="EMBL" id="JAHZIJ010000019">
    <property type="protein sequence ID" value="MBW7477001.1"/>
    <property type="molecule type" value="Genomic_DNA"/>
</dbReference>
<organism evidence="2 3">
    <name type="scientific">Paenibacillus oenotherae</name>
    <dbReference type="NCBI Taxonomy" id="1435645"/>
    <lineage>
        <taxon>Bacteria</taxon>
        <taxon>Bacillati</taxon>
        <taxon>Bacillota</taxon>
        <taxon>Bacilli</taxon>
        <taxon>Bacillales</taxon>
        <taxon>Paenibacillaceae</taxon>
        <taxon>Paenibacillus</taxon>
    </lineage>
</organism>
<dbReference type="CDD" id="cd00093">
    <property type="entry name" value="HTH_XRE"/>
    <property type="match status" value="1"/>
</dbReference>
<dbReference type="Gene3D" id="1.10.260.40">
    <property type="entry name" value="lambda repressor-like DNA-binding domains"/>
    <property type="match status" value="1"/>
</dbReference>
<proteinExistence type="predicted"/>
<dbReference type="InterPro" id="IPR001387">
    <property type="entry name" value="Cro/C1-type_HTH"/>
</dbReference>
<dbReference type="SMART" id="SM00530">
    <property type="entry name" value="HTH_XRE"/>
    <property type="match status" value="1"/>
</dbReference>
<gene>
    <name evidence="2" type="ORF">K0T92_19990</name>
</gene>
<dbReference type="Proteomes" id="UP000812277">
    <property type="component" value="Unassembled WGS sequence"/>
</dbReference>
<keyword evidence="3" id="KW-1185">Reference proteome</keyword>
<sequence>MAIGQKIYELREQRGYSDQQLADALSLAITKYRSLELDANEWTVQQLIQAADFLHVSIDELLGRSAAEPESASPDLKTLLQQGASFEGRSLTAEESKAAMDLLHQFSLQWQRLRDLTELIRSDANLVKKLQELKIVSSKLDSEAIVKTLDKSLIGTYSI</sequence>
<evidence type="ECO:0000259" key="1">
    <source>
        <dbReference type="PROSITE" id="PS50943"/>
    </source>
</evidence>
<dbReference type="PROSITE" id="PS50943">
    <property type="entry name" value="HTH_CROC1"/>
    <property type="match status" value="1"/>
</dbReference>
<feature type="domain" description="HTH cro/C1-type" evidence="1">
    <location>
        <begin position="7"/>
        <end position="61"/>
    </location>
</feature>
<name>A0ABS7DAT6_9BACL</name>
<comment type="caution">
    <text evidence="2">The sequence shown here is derived from an EMBL/GenBank/DDBJ whole genome shotgun (WGS) entry which is preliminary data.</text>
</comment>